<dbReference type="PANTHER" id="PTHR22617:SF45">
    <property type="entry name" value="CHEMOTAXIS PROTEIN CHEW"/>
    <property type="match status" value="1"/>
</dbReference>
<evidence type="ECO:0000313" key="6">
    <source>
        <dbReference type="Proteomes" id="UP000218327"/>
    </source>
</evidence>
<dbReference type="InterPro" id="IPR002545">
    <property type="entry name" value="CheW-lke_dom"/>
</dbReference>
<accession>A0A2A5AYP7</accession>
<dbReference type="EMBL" id="NVVJ01000032">
    <property type="protein sequence ID" value="PCJ23966.1"/>
    <property type="molecule type" value="Genomic_DNA"/>
</dbReference>
<dbReference type="SUPFAM" id="SSF50341">
    <property type="entry name" value="CheW-like"/>
    <property type="match status" value="1"/>
</dbReference>
<sequence>MLAEEEYGVDILRVQEIKGWDGVTPMPNMPDYILGVINLRGTLVPIVNLRTLFELENVPFSKTTVVIVVRVTSEDHGERTMGIVVDAVSEVYNIATADLKPAPDFGGACNTEFIKGLSTLEGKMQIMLDIDRLMNDGVLNKLEVASNDTEMEQKSA</sequence>
<organism evidence="5 6">
    <name type="scientific">SAR86 cluster bacterium</name>
    <dbReference type="NCBI Taxonomy" id="2030880"/>
    <lineage>
        <taxon>Bacteria</taxon>
        <taxon>Pseudomonadati</taxon>
        <taxon>Pseudomonadota</taxon>
        <taxon>Gammaproteobacteria</taxon>
        <taxon>SAR86 cluster</taxon>
    </lineage>
</organism>
<dbReference type="Proteomes" id="UP000218327">
    <property type="component" value="Unassembled WGS sequence"/>
</dbReference>
<feature type="domain" description="CheW-like" evidence="4">
    <location>
        <begin position="1"/>
        <end position="139"/>
    </location>
</feature>
<keyword evidence="3" id="KW-0963">Cytoplasm</keyword>
<dbReference type="SMART" id="SM00260">
    <property type="entry name" value="CheW"/>
    <property type="match status" value="1"/>
</dbReference>
<dbReference type="InterPro" id="IPR039315">
    <property type="entry name" value="CheW"/>
</dbReference>
<comment type="caution">
    <text evidence="5">The sequence shown here is derived from an EMBL/GenBank/DDBJ whole genome shotgun (WGS) entry which is preliminary data.</text>
</comment>
<dbReference type="Pfam" id="PF01584">
    <property type="entry name" value="CheW"/>
    <property type="match status" value="1"/>
</dbReference>
<evidence type="ECO:0000313" key="5">
    <source>
        <dbReference type="EMBL" id="PCJ23966.1"/>
    </source>
</evidence>
<comment type="subcellular location">
    <subcellularLocation>
        <location evidence="1">Cytoplasm</location>
    </subcellularLocation>
</comment>
<dbReference type="Gene3D" id="2.40.50.180">
    <property type="entry name" value="CheA-289, Domain 4"/>
    <property type="match status" value="1"/>
</dbReference>
<dbReference type="InterPro" id="IPR036061">
    <property type="entry name" value="CheW-like_dom_sf"/>
</dbReference>
<protein>
    <recommendedName>
        <fullName evidence="2">Chemotaxis protein CheW</fullName>
    </recommendedName>
</protein>
<evidence type="ECO:0000256" key="3">
    <source>
        <dbReference type="ARBA" id="ARBA00022490"/>
    </source>
</evidence>
<dbReference type="GO" id="GO:0005829">
    <property type="term" value="C:cytosol"/>
    <property type="evidence" value="ECO:0007669"/>
    <property type="project" value="TreeGrafter"/>
</dbReference>
<dbReference type="GO" id="GO:0007165">
    <property type="term" value="P:signal transduction"/>
    <property type="evidence" value="ECO:0007669"/>
    <property type="project" value="InterPro"/>
</dbReference>
<dbReference type="AlphaFoldDB" id="A0A2A5AYP7"/>
<dbReference type="PANTHER" id="PTHR22617">
    <property type="entry name" value="CHEMOTAXIS SENSOR HISTIDINE KINASE-RELATED"/>
    <property type="match status" value="1"/>
</dbReference>
<evidence type="ECO:0000256" key="2">
    <source>
        <dbReference type="ARBA" id="ARBA00021483"/>
    </source>
</evidence>
<name>A0A2A5AYP7_9GAMM</name>
<dbReference type="GO" id="GO:0006935">
    <property type="term" value="P:chemotaxis"/>
    <property type="evidence" value="ECO:0007669"/>
    <property type="project" value="InterPro"/>
</dbReference>
<proteinExistence type="predicted"/>
<dbReference type="PROSITE" id="PS50851">
    <property type="entry name" value="CHEW"/>
    <property type="match status" value="1"/>
</dbReference>
<gene>
    <name evidence="5" type="ORF">COA96_10615</name>
</gene>
<dbReference type="Gene3D" id="2.30.30.40">
    <property type="entry name" value="SH3 Domains"/>
    <property type="match status" value="1"/>
</dbReference>
<reference evidence="6" key="1">
    <citation type="submission" date="2017-08" db="EMBL/GenBank/DDBJ databases">
        <title>A dynamic microbial community with high functional redundancy inhabits the cold, oxic subseafloor aquifer.</title>
        <authorList>
            <person name="Tully B.J."/>
            <person name="Wheat C.G."/>
            <person name="Glazer B.T."/>
            <person name="Huber J.A."/>
        </authorList>
    </citation>
    <scope>NUCLEOTIDE SEQUENCE [LARGE SCALE GENOMIC DNA]</scope>
</reference>
<evidence type="ECO:0000256" key="1">
    <source>
        <dbReference type="ARBA" id="ARBA00004496"/>
    </source>
</evidence>
<evidence type="ECO:0000259" key="4">
    <source>
        <dbReference type="PROSITE" id="PS50851"/>
    </source>
</evidence>